<name>A0ACD5WAV8_AVESA</name>
<evidence type="ECO:0000313" key="1">
    <source>
        <dbReference type="EnsemblPlants" id="AVESA.00010b.r2.4AG0605910.1.CDS"/>
    </source>
</evidence>
<accession>A0ACD5WAV8</accession>
<reference evidence="1" key="1">
    <citation type="submission" date="2021-05" db="EMBL/GenBank/DDBJ databases">
        <authorList>
            <person name="Scholz U."/>
            <person name="Mascher M."/>
            <person name="Fiebig A."/>
        </authorList>
    </citation>
    <scope>NUCLEOTIDE SEQUENCE [LARGE SCALE GENOMIC DNA]</scope>
</reference>
<protein>
    <submittedName>
        <fullName evidence="1">Uncharacterized protein</fullName>
    </submittedName>
</protein>
<sequence>MSLDDCFIPFHSPLREPAPYDRWRKGTHPCWSQLDLDKCAAADPFKGGGGLHGEEGVRRRVLQILSRPVAVPPRRLPPPLGPLPKISAESEQPSHLQTPSLYKEDVHVLPEGPKQHPSEVAISSCASRGRYARSRAGGASKERSTQCIRSRAGWASKERSTPEGVNMEEHAWRFQFTFPQPPRKYCASGPLSGRSVLPRQKKPPEVRNALREKRIALRQKAACYHAEVALCKYNRANNTKFELVEVRVIRLFFEFGGGCIHYNFTAKPEDHHSADGSSTKLFFSEVNANLRDENDVLLCCIVGENDAGHCHGCDGHKPAVVHPSSQAYGGGSSTCINFPGSDGSSDSD</sequence>
<dbReference type="Proteomes" id="UP001732700">
    <property type="component" value="Chromosome 4A"/>
</dbReference>
<evidence type="ECO:0000313" key="2">
    <source>
        <dbReference type="Proteomes" id="UP001732700"/>
    </source>
</evidence>
<reference evidence="1" key="2">
    <citation type="submission" date="2025-09" db="UniProtKB">
        <authorList>
            <consortium name="EnsemblPlants"/>
        </authorList>
    </citation>
    <scope>IDENTIFICATION</scope>
</reference>
<proteinExistence type="predicted"/>
<organism evidence="1 2">
    <name type="scientific">Avena sativa</name>
    <name type="common">Oat</name>
    <dbReference type="NCBI Taxonomy" id="4498"/>
    <lineage>
        <taxon>Eukaryota</taxon>
        <taxon>Viridiplantae</taxon>
        <taxon>Streptophyta</taxon>
        <taxon>Embryophyta</taxon>
        <taxon>Tracheophyta</taxon>
        <taxon>Spermatophyta</taxon>
        <taxon>Magnoliopsida</taxon>
        <taxon>Liliopsida</taxon>
        <taxon>Poales</taxon>
        <taxon>Poaceae</taxon>
        <taxon>BOP clade</taxon>
        <taxon>Pooideae</taxon>
        <taxon>Poodae</taxon>
        <taxon>Poeae</taxon>
        <taxon>Poeae Chloroplast Group 1 (Aveneae type)</taxon>
        <taxon>Aveninae</taxon>
        <taxon>Avena</taxon>
    </lineage>
</organism>
<keyword evidence="2" id="KW-1185">Reference proteome</keyword>
<dbReference type="EnsemblPlants" id="AVESA.00010b.r2.4AG0605910.1">
    <property type="protein sequence ID" value="AVESA.00010b.r2.4AG0605910.1.CDS"/>
    <property type="gene ID" value="AVESA.00010b.r2.4AG0605910"/>
</dbReference>